<feature type="compositionally biased region" description="Basic and acidic residues" evidence="1">
    <location>
        <begin position="1"/>
        <end position="11"/>
    </location>
</feature>
<keyword evidence="3" id="KW-1185">Reference proteome</keyword>
<accession>A0ABP6IC87</accession>
<gene>
    <name evidence="2" type="ORF">GCM10010517_28430</name>
</gene>
<reference evidence="3" key="1">
    <citation type="journal article" date="2019" name="Int. J. Syst. Evol. Microbiol.">
        <title>The Global Catalogue of Microorganisms (GCM) 10K type strain sequencing project: providing services to taxonomists for standard genome sequencing and annotation.</title>
        <authorList>
            <consortium name="The Broad Institute Genomics Platform"/>
            <consortium name="The Broad Institute Genome Sequencing Center for Infectious Disease"/>
            <person name="Wu L."/>
            <person name="Ma J."/>
        </authorList>
    </citation>
    <scope>NUCLEOTIDE SEQUENCE [LARGE SCALE GENOMIC DNA]</scope>
    <source>
        <strain evidence="3">JCM 6242</strain>
    </source>
</reference>
<proteinExistence type="predicted"/>
<protein>
    <submittedName>
        <fullName evidence="2">DUF3072 domain-containing protein</fullName>
    </submittedName>
</protein>
<sequence>MDRGPVEKSPEEWATGDEPMTAPQESYLRTLAREAGREVPEGLSKAEASTLIDELQGRSERLRRGDRPADR</sequence>
<feature type="compositionally biased region" description="Basic and acidic residues" evidence="1">
    <location>
        <begin position="55"/>
        <end position="71"/>
    </location>
</feature>
<feature type="region of interest" description="Disordered" evidence="1">
    <location>
        <begin position="35"/>
        <end position="71"/>
    </location>
</feature>
<dbReference type="InterPro" id="IPR021425">
    <property type="entry name" value="DUF3072"/>
</dbReference>
<organism evidence="2 3">
    <name type="scientific">Streptosporangium fragile</name>
    <dbReference type="NCBI Taxonomy" id="46186"/>
    <lineage>
        <taxon>Bacteria</taxon>
        <taxon>Bacillati</taxon>
        <taxon>Actinomycetota</taxon>
        <taxon>Actinomycetes</taxon>
        <taxon>Streptosporangiales</taxon>
        <taxon>Streptosporangiaceae</taxon>
        <taxon>Streptosporangium</taxon>
    </lineage>
</organism>
<name>A0ABP6IC87_9ACTN</name>
<evidence type="ECO:0000313" key="3">
    <source>
        <dbReference type="Proteomes" id="UP001500831"/>
    </source>
</evidence>
<dbReference type="RefSeq" id="WP_344971325.1">
    <property type="nucleotide sequence ID" value="NZ_BAAAVI010000017.1"/>
</dbReference>
<dbReference type="Pfam" id="PF11272">
    <property type="entry name" value="DUF3072"/>
    <property type="match status" value="1"/>
</dbReference>
<comment type="caution">
    <text evidence="2">The sequence shown here is derived from an EMBL/GenBank/DDBJ whole genome shotgun (WGS) entry which is preliminary data.</text>
</comment>
<dbReference type="Proteomes" id="UP001500831">
    <property type="component" value="Unassembled WGS sequence"/>
</dbReference>
<evidence type="ECO:0000256" key="1">
    <source>
        <dbReference type="SAM" id="MobiDB-lite"/>
    </source>
</evidence>
<evidence type="ECO:0000313" key="2">
    <source>
        <dbReference type="EMBL" id="GAA2868593.1"/>
    </source>
</evidence>
<feature type="region of interest" description="Disordered" evidence="1">
    <location>
        <begin position="1"/>
        <end position="23"/>
    </location>
</feature>
<dbReference type="EMBL" id="BAAAVI010000017">
    <property type="protein sequence ID" value="GAA2868593.1"/>
    <property type="molecule type" value="Genomic_DNA"/>
</dbReference>